<sequence length="219" mass="24465">MTSDVPSGKGIEILRDAAEEMRARKNQSEKETFTTKEGKTVTWWTETDKKDRDYKMYCYEVGNGDKSPSKYINVSQLTETAKTDQTALEIYCKVKGYTLPASPELEGSVDIGDSIWSWRTSPVPDEATGKPGYSVSLTHKGDKRPGEFCWMTLEQIEKESRSETVGQDYMRLLNDINSTRNLSENHEPNSSFSSAGGSDNSSHSKGLASCRGYSRLSKL</sequence>
<name>A0A1B9G6Q1_9TREE</name>
<reference evidence="3" key="2">
    <citation type="submission" date="2013-07" db="EMBL/GenBank/DDBJ databases">
        <authorList>
            <consortium name="The Broad Institute Genome Sequencing Platform"/>
            <person name="Cuomo C."/>
            <person name="Litvintseva A."/>
            <person name="Chen Y."/>
            <person name="Heitman J."/>
            <person name="Sun S."/>
            <person name="Springer D."/>
            <person name="Dromer F."/>
            <person name="Young S.K."/>
            <person name="Zeng Q."/>
            <person name="Gargeya S."/>
            <person name="Fitzgerald M."/>
            <person name="Abouelleil A."/>
            <person name="Alvarado L."/>
            <person name="Berlin A.M."/>
            <person name="Chapman S.B."/>
            <person name="Dewar J."/>
            <person name="Goldberg J."/>
            <person name="Griggs A."/>
            <person name="Gujja S."/>
            <person name="Hansen M."/>
            <person name="Howarth C."/>
            <person name="Imamovic A."/>
            <person name="Larimer J."/>
            <person name="McCowan C."/>
            <person name="Murphy C."/>
            <person name="Pearson M."/>
            <person name="Priest M."/>
            <person name="Roberts A."/>
            <person name="Saif S."/>
            <person name="Shea T."/>
            <person name="Sykes S."/>
            <person name="Wortman J."/>
            <person name="Nusbaum C."/>
            <person name="Birren B."/>
        </authorList>
    </citation>
    <scope>NUCLEOTIDE SEQUENCE</scope>
    <source>
        <strain evidence="3">CBS 10118</strain>
    </source>
</reference>
<proteinExistence type="predicted"/>
<dbReference type="Proteomes" id="UP000092730">
    <property type="component" value="Chromosome 1"/>
</dbReference>
<evidence type="ECO:0000313" key="3">
    <source>
        <dbReference type="EMBL" id="WVW79029.1"/>
    </source>
</evidence>
<protein>
    <submittedName>
        <fullName evidence="2">Uncharacterized protein</fullName>
    </submittedName>
</protein>
<dbReference type="RefSeq" id="XP_019047752.1">
    <property type="nucleotide sequence ID" value="XM_019191004.1"/>
</dbReference>
<dbReference type="EMBL" id="CP144541">
    <property type="protein sequence ID" value="WVW79029.1"/>
    <property type="molecule type" value="Genomic_DNA"/>
</dbReference>
<feature type="compositionally biased region" description="Low complexity" evidence="1">
    <location>
        <begin position="190"/>
        <end position="204"/>
    </location>
</feature>
<evidence type="ECO:0000313" key="4">
    <source>
        <dbReference type="Proteomes" id="UP000092730"/>
    </source>
</evidence>
<organism evidence="2">
    <name type="scientific">Kwoniella bestiolae CBS 10118</name>
    <dbReference type="NCBI Taxonomy" id="1296100"/>
    <lineage>
        <taxon>Eukaryota</taxon>
        <taxon>Fungi</taxon>
        <taxon>Dikarya</taxon>
        <taxon>Basidiomycota</taxon>
        <taxon>Agaricomycotina</taxon>
        <taxon>Tremellomycetes</taxon>
        <taxon>Tremellales</taxon>
        <taxon>Cryptococcaceae</taxon>
        <taxon>Kwoniella</taxon>
    </lineage>
</organism>
<dbReference type="EMBL" id="KI894020">
    <property type="protein sequence ID" value="OCF26682.1"/>
    <property type="molecule type" value="Genomic_DNA"/>
</dbReference>
<evidence type="ECO:0000313" key="2">
    <source>
        <dbReference type="EMBL" id="OCF26682.1"/>
    </source>
</evidence>
<dbReference type="GeneID" id="30208768"/>
<gene>
    <name evidence="2" type="ORF">I302_04369</name>
    <name evidence="3" type="ORF">I302_100992</name>
</gene>
<dbReference type="KEGG" id="kbi:30208768"/>
<dbReference type="VEuPathDB" id="FungiDB:I302_04369"/>
<reference evidence="2" key="1">
    <citation type="submission" date="2013-07" db="EMBL/GenBank/DDBJ databases">
        <title>The Genome Sequence of Cryptococcus bestiolae CBS10118.</title>
        <authorList>
            <consortium name="The Broad Institute Genome Sequencing Platform"/>
            <person name="Cuomo C."/>
            <person name="Litvintseva A."/>
            <person name="Chen Y."/>
            <person name="Heitman J."/>
            <person name="Sun S."/>
            <person name="Springer D."/>
            <person name="Dromer F."/>
            <person name="Young S.K."/>
            <person name="Zeng Q."/>
            <person name="Gargeya S."/>
            <person name="Fitzgerald M."/>
            <person name="Abouelleil A."/>
            <person name="Alvarado L."/>
            <person name="Berlin A.M."/>
            <person name="Chapman S.B."/>
            <person name="Dewar J."/>
            <person name="Goldberg J."/>
            <person name="Griggs A."/>
            <person name="Gujja S."/>
            <person name="Hansen M."/>
            <person name="Howarth C."/>
            <person name="Imamovic A."/>
            <person name="Larimer J."/>
            <person name="McCowan C."/>
            <person name="Murphy C."/>
            <person name="Pearson M."/>
            <person name="Priest M."/>
            <person name="Roberts A."/>
            <person name="Saif S."/>
            <person name="Shea T."/>
            <person name="Sykes S."/>
            <person name="Wortman J."/>
            <person name="Nusbaum C."/>
            <person name="Birren B."/>
        </authorList>
    </citation>
    <scope>NUCLEOTIDE SEQUENCE [LARGE SCALE GENOMIC DNA]</scope>
    <source>
        <strain evidence="2">CBS 10118</strain>
    </source>
</reference>
<reference evidence="3" key="4">
    <citation type="submission" date="2024-02" db="EMBL/GenBank/DDBJ databases">
        <title>Comparative genomics of Cryptococcus and Kwoniella reveals pathogenesis evolution and contrasting modes of karyotype evolution via chromosome fusion or intercentromeric recombination.</title>
        <authorList>
            <person name="Coelho M.A."/>
            <person name="David-Palma M."/>
            <person name="Shea T."/>
            <person name="Bowers K."/>
            <person name="McGinley-Smith S."/>
            <person name="Mohammad A.W."/>
            <person name="Gnirke A."/>
            <person name="Yurkov A.M."/>
            <person name="Nowrousian M."/>
            <person name="Sun S."/>
            <person name="Cuomo C.A."/>
            <person name="Heitman J."/>
        </authorList>
    </citation>
    <scope>NUCLEOTIDE SEQUENCE</scope>
    <source>
        <strain evidence="3">CBS 10118</strain>
    </source>
</reference>
<accession>A0A1B9G6Q1</accession>
<evidence type="ECO:0000256" key="1">
    <source>
        <dbReference type="SAM" id="MobiDB-lite"/>
    </source>
</evidence>
<feature type="region of interest" description="Disordered" evidence="1">
    <location>
        <begin position="180"/>
        <end position="219"/>
    </location>
</feature>
<dbReference type="AlphaFoldDB" id="A0A1B9G6Q1"/>
<keyword evidence="4" id="KW-1185">Reference proteome</keyword>
<reference evidence="2" key="3">
    <citation type="submission" date="2014-01" db="EMBL/GenBank/DDBJ databases">
        <title>Evolution of pathogenesis and genome organization in the Tremellales.</title>
        <authorList>
            <person name="Cuomo C."/>
            <person name="Litvintseva A."/>
            <person name="Heitman J."/>
            <person name="Chen Y."/>
            <person name="Sun S."/>
            <person name="Springer D."/>
            <person name="Dromer F."/>
            <person name="Young S."/>
            <person name="Zeng Q."/>
            <person name="Chapman S."/>
            <person name="Gujja S."/>
            <person name="Saif S."/>
            <person name="Birren B."/>
        </authorList>
    </citation>
    <scope>NUCLEOTIDE SEQUENCE</scope>
    <source>
        <strain evidence="2">CBS 10118</strain>
    </source>
</reference>